<name>A0A101HG00_9BACT</name>
<evidence type="ECO:0000256" key="1">
    <source>
        <dbReference type="SAM" id="Phobius"/>
    </source>
</evidence>
<dbReference type="Proteomes" id="UP000053904">
    <property type="component" value="Unassembled WGS sequence"/>
</dbReference>
<keyword evidence="1 2" id="KW-0812">Transmembrane</keyword>
<dbReference type="EMBL" id="LGGO01000188">
    <property type="protein sequence ID" value="KUK76204.1"/>
    <property type="molecule type" value="Genomic_DNA"/>
</dbReference>
<sequence>NVKSSLNKLYSLAIATRAIFDFICITIFYLLLNSFIRIGFGIEMFTILTILSALVLLVFVLKIHNRLGFIEFLVSVLSAFAVSLFTIFFWNYNIFVIPAVGALAFYLIISIWNIRFSGKIKFVDYLVPFLYVAIAIILVLNI</sequence>
<organism evidence="2 3">
    <name type="scientific">candidate division WS6 bacterium 34_10</name>
    <dbReference type="NCBI Taxonomy" id="1641389"/>
    <lineage>
        <taxon>Bacteria</taxon>
        <taxon>Candidatus Dojkabacteria</taxon>
    </lineage>
</organism>
<evidence type="ECO:0000313" key="2">
    <source>
        <dbReference type="EMBL" id="KUK76204.1"/>
    </source>
</evidence>
<protein>
    <submittedName>
        <fullName evidence="2">Transmembrane(S)protein</fullName>
    </submittedName>
</protein>
<feature type="transmembrane region" description="Helical" evidence="1">
    <location>
        <begin position="68"/>
        <end position="89"/>
    </location>
</feature>
<reference evidence="3" key="1">
    <citation type="journal article" date="2015" name="MBio">
        <title>Genome-Resolved Metagenomic Analysis Reveals Roles for Candidate Phyla and Other Microbial Community Members in Biogeochemical Transformations in Oil Reservoirs.</title>
        <authorList>
            <person name="Hu P."/>
            <person name="Tom L."/>
            <person name="Singh A."/>
            <person name="Thomas B.C."/>
            <person name="Baker B.J."/>
            <person name="Piceno Y.M."/>
            <person name="Andersen G.L."/>
            <person name="Banfield J.F."/>
        </authorList>
    </citation>
    <scope>NUCLEOTIDE SEQUENCE [LARGE SCALE GENOMIC DNA]</scope>
</reference>
<evidence type="ECO:0000313" key="3">
    <source>
        <dbReference type="Proteomes" id="UP000053904"/>
    </source>
</evidence>
<comment type="caution">
    <text evidence="2">The sequence shown here is derived from an EMBL/GenBank/DDBJ whole genome shotgun (WGS) entry which is preliminary data.</text>
</comment>
<accession>A0A101HG00</accession>
<keyword evidence="1" id="KW-1133">Transmembrane helix</keyword>
<feature type="transmembrane region" description="Helical" evidence="1">
    <location>
        <begin position="122"/>
        <end position="140"/>
    </location>
</feature>
<dbReference type="AlphaFoldDB" id="A0A101HG00"/>
<feature type="non-terminal residue" evidence="2">
    <location>
        <position position="1"/>
    </location>
</feature>
<keyword evidence="1" id="KW-0472">Membrane</keyword>
<feature type="transmembrane region" description="Helical" evidence="1">
    <location>
        <begin position="38"/>
        <end position="61"/>
    </location>
</feature>
<feature type="transmembrane region" description="Helical" evidence="1">
    <location>
        <begin position="95"/>
        <end position="115"/>
    </location>
</feature>
<proteinExistence type="predicted"/>
<feature type="transmembrane region" description="Helical" evidence="1">
    <location>
        <begin position="12"/>
        <end position="32"/>
    </location>
</feature>
<gene>
    <name evidence="2" type="ORF">XD93_1047</name>
</gene>